<keyword evidence="6 8" id="KW-0472">Membrane</keyword>
<dbReference type="InterPro" id="IPR010920">
    <property type="entry name" value="LSM_dom_sf"/>
</dbReference>
<dbReference type="Proteomes" id="UP000035996">
    <property type="component" value="Unassembled WGS sequence"/>
</dbReference>
<accession>A0A0J6D3I8</accession>
<proteinExistence type="inferred from homology"/>
<feature type="transmembrane region" description="Helical" evidence="8">
    <location>
        <begin position="69"/>
        <end position="88"/>
    </location>
</feature>
<protein>
    <submittedName>
        <fullName evidence="12">Mechanosensitive ion channel protein</fullName>
    </submittedName>
</protein>
<evidence type="ECO:0000259" key="9">
    <source>
        <dbReference type="Pfam" id="PF00924"/>
    </source>
</evidence>
<dbReference type="AlphaFoldDB" id="A0A0J6D3I8"/>
<gene>
    <name evidence="12" type="ORF">AB986_06140</name>
</gene>
<comment type="function">
    <text evidence="7">May play a role in resistance to osmotic downshock.</text>
</comment>
<keyword evidence="13" id="KW-1185">Reference proteome</keyword>
<dbReference type="InterPro" id="IPR011066">
    <property type="entry name" value="MscS_channel_C_sf"/>
</dbReference>
<dbReference type="Pfam" id="PF00924">
    <property type="entry name" value="MS_channel_2nd"/>
    <property type="match status" value="1"/>
</dbReference>
<dbReference type="InterPro" id="IPR023408">
    <property type="entry name" value="MscS_beta-dom_sf"/>
</dbReference>
<evidence type="ECO:0000259" key="10">
    <source>
        <dbReference type="Pfam" id="PF21082"/>
    </source>
</evidence>
<dbReference type="InterPro" id="IPR011014">
    <property type="entry name" value="MscS_channel_TM-2"/>
</dbReference>
<keyword evidence="4 8" id="KW-0812">Transmembrane</keyword>
<evidence type="ECO:0000256" key="8">
    <source>
        <dbReference type="SAM" id="Phobius"/>
    </source>
</evidence>
<sequence>MELFNNIDWAGLLVDTGLILLKLIAILIVYAIVKAIGNRFIERTFGKVSEKQNMSEGRSNTLMNLAKSIFSYVLIFMAAAIIFETFGFDIKALIAGAGIIGLAVGFGAQGLVSDVVTGFFILLEKQMDVGDYVTAGGFGGIVEEVGLRTTHIRSFDGTLNYVPNREISALSNHSRGNMRALVDIGISYDDNIDEAIRVIQGVCDNVAATNEAVIEGPDVLGVQNLGSSDVVLRVLCRTQNMEQWGVERQLRKEIKEALDANGIEIPFPHQVYVEKKEQ</sequence>
<feature type="domain" description="Mechanosensitive ion channel MscS C-terminal" evidence="10">
    <location>
        <begin position="182"/>
        <end position="265"/>
    </location>
</feature>
<evidence type="ECO:0000259" key="11">
    <source>
        <dbReference type="Pfam" id="PF21088"/>
    </source>
</evidence>
<dbReference type="FunFam" id="1.10.287.1260:FF:000005">
    <property type="entry name" value="Mechanosensitive ion channel family protein"/>
    <property type="match status" value="1"/>
</dbReference>
<evidence type="ECO:0000256" key="4">
    <source>
        <dbReference type="ARBA" id="ARBA00022692"/>
    </source>
</evidence>
<name>A0A0J6D3I8_9BACL</name>
<feature type="transmembrane region" description="Helical" evidence="8">
    <location>
        <begin position="94"/>
        <end position="123"/>
    </location>
</feature>
<organism evidence="12 13">
    <name type="scientific">Guptibacillus hwajinpoensis</name>
    <dbReference type="NCBI Taxonomy" id="208199"/>
    <lineage>
        <taxon>Bacteria</taxon>
        <taxon>Bacillati</taxon>
        <taxon>Bacillota</taxon>
        <taxon>Bacilli</taxon>
        <taxon>Bacillales</taxon>
        <taxon>Guptibacillaceae</taxon>
        <taxon>Guptibacillus</taxon>
    </lineage>
</organism>
<dbReference type="RefSeq" id="WP_048309982.1">
    <property type="nucleotide sequence ID" value="NZ_CP119526.1"/>
</dbReference>
<keyword evidence="3" id="KW-1003">Cell membrane</keyword>
<dbReference type="InterPro" id="IPR049278">
    <property type="entry name" value="MS_channel_C"/>
</dbReference>
<dbReference type="STRING" id="157733.AB986_06140"/>
<dbReference type="SUPFAM" id="SSF82861">
    <property type="entry name" value="Mechanosensitive channel protein MscS (YggB), transmembrane region"/>
    <property type="match status" value="1"/>
</dbReference>
<reference evidence="12" key="1">
    <citation type="submission" date="2015-06" db="EMBL/GenBank/DDBJ databases">
        <authorList>
            <person name="Liu B."/>
            <person name="Wang J."/>
            <person name="Zhu Y."/>
            <person name="Liu G."/>
            <person name="Chen Q."/>
            <person name="Zheng C."/>
            <person name="Che J."/>
            <person name="Ge C."/>
            <person name="Shi H."/>
            <person name="Pan Z."/>
            <person name="Liu X."/>
        </authorList>
    </citation>
    <scope>NUCLEOTIDE SEQUENCE [LARGE SCALE GENOMIC DNA]</scope>
    <source>
        <strain evidence="12">DSM 16346</strain>
    </source>
</reference>
<dbReference type="PANTHER" id="PTHR30460">
    <property type="entry name" value="MODERATE CONDUCTANCE MECHANOSENSITIVE CHANNEL YBIO"/>
    <property type="match status" value="1"/>
</dbReference>
<evidence type="ECO:0000256" key="7">
    <source>
        <dbReference type="ARBA" id="ARBA00059688"/>
    </source>
</evidence>
<dbReference type="FunFam" id="3.30.70.100:FF:000018">
    <property type="entry name" value="MscS mechanosensitive ion channel"/>
    <property type="match status" value="1"/>
</dbReference>
<evidence type="ECO:0000256" key="2">
    <source>
        <dbReference type="ARBA" id="ARBA00008017"/>
    </source>
</evidence>
<feature type="domain" description="Mechanosensitive ion channel transmembrane helices 2/3" evidence="11">
    <location>
        <begin position="69"/>
        <end position="109"/>
    </location>
</feature>
<dbReference type="PANTHER" id="PTHR30460:SF0">
    <property type="entry name" value="MODERATE CONDUCTANCE MECHANOSENSITIVE CHANNEL YBIO"/>
    <property type="match status" value="1"/>
</dbReference>
<comment type="similarity">
    <text evidence="2">Belongs to the MscS (TC 1.A.23) family.</text>
</comment>
<feature type="domain" description="Mechanosensitive ion channel MscS" evidence="9">
    <location>
        <begin position="111"/>
        <end position="175"/>
    </location>
</feature>
<dbReference type="Pfam" id="PF21082">
    <property type="entry name" value="MS_channel_3rd"/>
    <property type="match status" value="1"/>
</dbReference>
<dbReference type="Gene3D" id="3.30.70.100">
    <property type="match status" value="1"/>
</dbReference>
<evidence type="ECO:0000313" key="12">
    <source>
        <dbReference type="EMBL" id="KMM38839.1"/>
    </source>
</evidence>
<dbReference type="InterPro" id="IPR049142">
    <property type="entry name" value="MS_channel_1st"/>
</dbReference>
<evidence type="ECO:0000256" key="6">
    <source>
        <dbReference type="ARBA" id="ARBA00023136"/>
    </source>
</evidence>
<dbReference type="SUPFAM" id="SSF50182">
    <property type="entry name" value="Sm-like ribonucleoproteins"/>
    <property type="match status" value="1"/>
</dbReference>
<dbReference type="InterPro" id="IPR006685">
    <property type="entry name" value="MscS_channel_2nd"/>
</dbReference>
<dbReference type="SUPFAM" id="SSF82689">
    <property type="entry name" value="Mechanosensitive channel protein MscS (YggB), C-terminal domain"/>
    <property type="match status" value="1"/>
</dbReference>
<comment type="caution">
    <text evidence="12">The sequence shown here is derived from an EMBL/GenBank/DDBJ whole genome shotgun (WGS) entry which is preliminary data.</text>
</comment>
<dbReference type="OrthoDB" id="9809206at2"/>
<comment type="subcellular location">
    <subcellularLocation>
        <location evidence="1">Cell membrane</location>
        <topology evidence="1">Multi-pass membrane protein</topology>
    </subcellularLocation>
</comment>
<dbReference type="GO" id="GO:0008381">
    <property type="term" value="F:mechanosensitive monoatomic ion channel activity"/>
    <property type="evidence" value="ECO:0007669"/>
    <property type="project" value="InterPro"/>
</dbReference>
<evidence type="ECO:0000256" key="3">
    <source>
        <dbReference type="ARBA" id="ARBA00022475"/>
    </source>
</evidence>
<feature type="transmembrane region" description="Helical" evidence="8">
    <location>
        <begin position="12"/>
        <end position="33"/>
    </location>
</feature>
<dbReference type="Pfam" id="PF21088">
    <property type="entry name" value="MS_channel_1st"/>
    <property type="match status" value="1"/>
</dbReference>
<keyword evidence="5 8" id="KW-1133">Transmembrane helix</keyword>
<dbReference type="EMBL" id="LELK01000001">
    <property type="protein sequence ID" value="KMM38839.1"/>
    <property type="molecule type" value="Genomic_DNA"/>
</dbReference>
<evidence type="ECO:0000256" key="1">
    <source>
        <dbReference type="ARBA" id="ARBA00004651"/>
    </source>
</evidence>
<dbReference type="Gene3D" id="1.10.287.1260">
    <property type="match status" value="1"/>
</dbReference>
<dbReference type="Gene3D" id="2.30.30.60">
    <property type="match status" value="1"/>
</dbReference>
<evidence type="ECO:0000256" key="5">
    <source>
        <dbReference type="ARBA" id="ARBA00022989"/>
    </source>
</evidence>
<dbReference type="PATRIC" id="fig|157733.3.peg.3469"/>
<dbReference type="GO" id="GO:0005886">
    <property type="term" value="C:plasma membrane"/>
    <property type="evidence" value="ECO:0007669"/>
    <property type="project" value="UniProtKB-SubCell"/>
</dbReference>
<dbReference type="FunFam" id="2.30.30.60:FF:000001">
    <property type="entry name" value="MscS Mechanosensitive ion channel"/>
    <property type="match status" value="1"/>
</dbReference>
<evidence type="ECO:0000313" key="13">
    <source>
        <dbReference type="Proteomes" id="UP000035996"/>
    </source>
</evidence>
<dbReference type="InterPro" id="IPR045276">
    <property type="entry name" value="YbiO_bact"/>
</dbReference>